<dbReference type="InterPro" id="IPR013424">
    <property type="entry name" value="Ice-binding_C"/>
</dbReference>
<sequence>MIYALFLLIAFQLLGEATVRLTGWPLPGALLGMLLLLGWLAWRRRVPESLQSTASTLLQHMMLLFIPTVTGVMVHFGRVAEEWKPFLIACVVGAAVTMAVTALTLHWLLARAKPAEPPA</sequence>
<organism evidence="7 8">
    <name type="scientific">Paracidovorax valerianellae</name>
    <dbReference type="NCBI Taxonomy" id="187868"/>
    <lineage>
        <taxon>Bacteria</taxon>
        <taxon>Pseudomonadati</taxon>
        <taxon>Pseudomonadota</taxon>
        <taxon>Betaproteobacteria</taxon>
        <taxon>Burkholderiales</taxon>
        <taxon>Comamonadaceae</taxon>
        <taxon>Paracidovorax</taxon>
    </lineage>
</organism>
<feature type="transmembrane region" description="Helical" evidence="6">
    <location>
        <begin position="62"/>
        <end position="80"/>
    </location>
</feature>
<evidence type="ECO:0000256" key="2">
    <source>
        <dbReference type="ARBA" id="ARBA00022475"/>
    </source>
</evidence>
<feature type="transmembrane region" description="Helical" evidence="6">
    <location>
        <begin position="86"/>
        <end position="109"/>
    </location>
</feature>
<reference evidence="7 8" key="1">
    <citation type="submission" date="2016-10" db="EMBL/GenBank/DDBJ databases">
        <authorList>
            <person name="de Groot N.N."/>
        </authorList>
    </citation>
    <scope>NUCLEOTIDE SEQUENCE [LARGE SCALE GENOMIC DNA]</scope>
    <source>
        <strain evidence="7 8">DSM 16619</strain>
    </source>
</reference>
<dbReference type="AlphaFoldDB" id="A0A1G6WYA2"/>
<keyword evidence="8" id="KW-1185">Reference proteome</keyword>
<dbReference type="Pfam" id="PF03788">
    <property type="entry name" value="LrgA"/>
    <property type="match status" value="1"/>
</dbReference>
<dbReference type="STRING" id="187868.SAMN05192589_108135"/>
<feature type="transmembrane region" description="Helical" evidence="6">
    <location>
        <begin position="25"/>
        <end position="42"/>
    </location>
</feature>
<name>A0A1G6WYA2_9BURK</name>
<evidence type="ECO:0000256" key="4">
    <source>
        <dbReference type="ARBA" id="ARBA00022989"/>
    </source>
</evidence>
<keyword evidence="4 6" id="KW-1133">Transmembrane helix</keyword>
<keyword evidence="5 6" id="KW-0472">Membrane</keyword>
<evidence type="ECO:0000313" key="8">
    <source>
        <dbReference type="Proteomes" id="UP000198781"/>
    </source>
</evidence>
<dbReference type="InterPro" id="IPR005538">
    <property type="entry name" value="LrgA/CidA"/>
</dbReference>
<evidence type="ECO:0000313" key="7">
    <source>
        <dbReference type="EMBL" id="SDD70789.1"/>
    </source>
</evidence>
<proteinExistence type="predicted"/>
<dbReference type="EMBL" id="FMZC01000008">
    <property type="protein sequence ID" value="SDD70789.1"/>
    <property type="molecule type" value="Genomic_DNA"/>
</dbReference>
<evidence type="ECO:0000256" key="3">
    <source>
        <dbReference type="ARBA" id="ARBA00022692"/>
    </source>
</evidence>
<dbReference type="PANTHER" id="PTHR33931">
    <property type="entry name" value="HOLIN-LIKE PROTEIN CIDA-RELATED"/>
    <property type="match status" value="1"/>
</dbReference>
<keyword evidence="2" id="KW-1003">Cell membrane</keyword>
<gene>
    <name evidence="7" type="ORF">SAMN05192589_108135</name>
</gene>
<dbReference type="Proteomes" id="UP000198781">
    <property type="component" value="Unassembled WGS sequence"/>
</dbReference>
<dbReference type="OrthoDB" id="385012at2"/>
<keyword evidence="3 6" id="KW-0812">Transmembrane</keyword>
<accession>A0A1G6WYA2</accession>
<comment type="subcellular location">
    <subcellularLocation>
        <location evidence="1">Cell membrane</location>
        <topology evidence="1">Multi-pass membrane protein</topology>
    </subcellularLocation>
</comment>
<evidence type="ECO:0000256" key="6">
    <source>
        <dbReference type="SAM" id="Phobius"/>
    </source>
</evidence>
<dbReference type="RefSeq" id="WP_092744393.1">
    <property type="nucleotide sequence ID" value="NZ_FMZC01000008.1"/>
</dbReference>
<evidence type="ECO:0000256" key="5">
    <source>
        <dbReference type="ARBA" id="ARBA00023136"/>
    </source>
</evidence>
<dbReference type="NCBIfam" id="TIGR02595">
    <property type="entry name" value="PEP_CTERM"/>
    <property type="match status" value="1"/>
</dbReference>
<dbReference type="GO" id="GO:0005886">
    <property type="term" value="C:plasma membrane"/>
    <property type="evidence" value="ECO:0007669"/>
    <property type="project" value="UniProtKB-SubCell"/>
</dbReference>
<evidence type="ECO:0000256" key="1">
    <source>
        <dbReference type="ARBA" id="ARBA00004651"/>
    </source>
</evidence>
<dbReference type="PANTHER" id="PTHR33931:SF2">
    <property type="entry name" value="HOLIN-LIKE PROTEIN CIDA"/>
    <property type="match status" value="1"/>
</dbReference>
<protein>
    <submittedName>
        <fullName evidence="7">PEP-CTERM protein-sorting domain-containing protein</fullName>
    </submittedName>
</protein>